<dbReference type="AlphaFoldDB" id="A0AAJ5WQG9"/>
<keyword evidence="1" id="KW-0812">Transmembrane</keyword>
<keyword evidence="1" id="KW-1133">Transmembrane helix</keyword>
<keyword evidence="1" id="KW-0472">Membrane</keyword>
<feature type="transmembrane region" description="Helical" evidence="1">
    <location>
        <begin position="32"/>
        <end position="51"/>
    </location>
</feature>
<protein>
    <submittedName>
        <fullName evidence="2">Uncharacterized protein</fullName>
    </submittedName>
</protein>
<gene>
    <name evidence="2" type="ORF">P0Y53_20410</name>
</gene>
<sequence length="61" mass="7008">MNTRLILLLFLFILVNVGLVLAHLAIFRTSVPYLSWATGVLHIVLLITFPYKSIIRKNNQQ</sequence>
<organism evidence="2 3">
    <name type="scientific">Candidatus Pseudobacter hemicellulosilyticus</name>
    <dbReference type="NCBI Taxonomy" id="3121375"/>
    <lineage>
        <taxon>Bacteria</taxon>
        <taxon>Pseudomonadati</taxon>
        <taxon>Bacteroidota</taxon>
        <taxon>Chitinophagia</taxon>
        <taxon>Chitinophagales</taxon>
        <taxon>Chitinophagaceae</taxon>
        <taxon>Pseudobacter</taxon>
    </lineage>
</organism>
<dbReference type="Proteomes" id="UP001220610">
    <property type="component" value="Chromosome"/>
</dbReference>
<evidence type="ECO:0000313" key="3">
    <source>
        <dbReference type="Proteomes" id="UP001220610"/>
    </source>
</evidence>
<reference evidence="2" key="1">
    <citation type="submission" date="2023-03" db="EMBL/GenBank/DDBJ databases">
        <title>Andean soil-derived lignocellulolytic bacterial consortium as a source of novel taxa and putative plastic-active enzymes.</title>
        <authorList>
            <person name="Diaz-Garcia L."/>
            <person name="Chuvochina M."/>
            <person name="Feuerriegel G."/>
            <person name="Bunk B."/>
            <person name="Sproer C."/>
            <person name="Streit W.R."/>
            <person name="Rodriguez L.M."/>
            <person name="Overmann J."/>
            <person name="Jimenez D.J."/>
        </authorList>
    </citation>
    <scope>NUCLEOTIDE SEQUENCE</scope>
    <source>
        <strain evidence="2">MAG 7</strain>
    </source>
</reference>
<proteinExistence type="predicted"/>
<evidence type="ECO:0000256" key="1">
    <source>
        <dbReference type="SAM" id="Phobius"/>
    </source>
</evidence>
<name>A0AAJ5WQG9_9BACT</name>
<accession>A0AAJ5WQG9</accession>
<dbReference type="EMBL" id="CP119311">
    <property type="protein sequence ID" value="WEK34857.1"/>
    <property type="molecule type" value="Genomic_DNA"/>
</dbReference>
<evidence type="ECO:0000313" key="2">
    <source>
        <dbReference type="EMBL" id="WEK34857.1"/>
    </source>
</evidence>